<dbReference type="Proteomes" id="UP000192907">
    <property type="component" value="Unassembled WGS sequence"/>
</dbReference>
<gene>
    <name evidence="1" type="ORF">SAMN06296036_11746</name>
</gene>
<dbReference type="RefSeq" id="WP_132322130.1">
    <property type="nucleotide sequence ID" value="NZ_FWZT01000017.1"/>
</dbReference>
<keyword evidence="2" id="KW-1185">Reference proteome</keyword>
<dbReference type="EMBL" id="FWZT01000017">
    <property type="protein sequence ID" value="SMF54787.1"/>
    <property type="molecule type" value="Genomic_DNA"/>
</dbReference>
<sequence length="167" mass="19230">MEAWQSVSNSHQEYVLRLSARRVRPQVTLFRDSRYIRKLNSLLSLELGTLDLYQRCLHLPERQKITKCLENHRDNGQQLRLLIIANRGIPDCETSSIPTELCILAQRLGSQLGHTIGCATALKLCENLEQLLRKRYQELIEEAPFRDRNSLHGMLLATNSNLISLSH</sequence>
<accession>A0A1Y6CIH8</accession>
<reference evidence="2" key="1">
    <citation type="submission" date="2017-04" db="EMBL/GenBank/DDBJ databases">
        <authorList>
            <person name="Varghese N."/>
            <person name="Submissions S."/>
        </authorList>
    </citation>
    <scope>NUCLEOTIDE SEQUENCE [LARGE SCALE GENOMIC DNA]</scope>
    <source>
        <strain evidence="2">RKEM611</strain>
    </source>
</reference>
<proteinExistence type="predicted"/>
<evidence type="ECO:0000313" key="2">
    <source>
        <dbReference type="Proteomes" id="UP000192907"/>
    </source>
</evidence>
<evidence type="ECO:0000313" key="1">
    <source>
        <dbReference type="EMBL" id="SMF54787.1"/>
    </source>
</evidence>
<protein>
    <submittedName>
        <fullName evidence="1">Uncharacterized protein</fullName>
    </submittedName>
</protein>
<dbReference type="AlphaFoldDB" id="A0A1Y6CIH8"/>
<name>A0A1Y6CIH8_9BACT</name>
<organism evidence="1 2">
    <name type="scientific">Pseudobacteriovorax antillogorgiicola</name>
    <dbReference type="NCBI Taxonomy" id="1513793"/>
    <lineage>
        <taxon>Bacteria</taxon>
        <taxon>Pseudomonadati</taxon>
        <taxon>Bdellovibrionota</taxon>
        <taxon>Oligoflexia</taxon>
        <taxon>Oligoflexales</taxon>
        <taxon>Pseudobacteriovoracaceae</taxon>
        <taxon>Pseudobacteriovorax</taxon>
    </lineage>
</organism>